<dbReference type="AlphaFoldDB" id="A0A0D2IVK0"/>
<accession>A0A0D2IVK0</accession>
<dbReference type="CDD" id="cd01427">
    <property type="entry name" value="HAD_like"/>
    <property type="match status" value="1"/>
</dbReference>
<organism evidence="2 3">
    <name type="scientific">Rhinocladiella mackenziei CBS 650.93</name>
    <dbReference type="NCBI Taxonomy" id="1442369"/>
    <lineage>
        <taxon>Eukaryota</taxon>
        <taxon>Fungi</taxon>
        <taxon>Dikarya</taxon>
        <taxon>Ascomycota</taxon>
        <taxon>Pezizomycotina</taxon>
        <taxon>Eurotiomycetes</taxon>
        <taxon>Chaetothyriomycetidae</taxon>
        <taxon>Chaetothyriales</taxon>
        <taxon>Herpotrichiellaceae</taxon>
        <taxon>Rhinocladiella</taxon>
    </lineage>
</organism>
<dbReference type="EMBL" id="KN847482">
    <property type="protein sequence ID" value="KIX00730.1"/>
    <property type="molecule type" value="Genomic_DNA"/>
</dbReference>
<feature type="region of interest" description="Disordered" evidence="1">
    <location>
        <begin position="75"/>
        <end position="105"/>
    </location>
</feature>
<evidence type="ECO:0000313" key="2">
    <source>
        <dbReference type="EMBL" id="KIX00730.1"/>
    </source>
</evidence>
<feature type="region of interest" description="Disordered" evidence="1">
    <location>
        <begin position="1"/>
        <end position="24"/>
    </location>
</feature>
<evidence type="ECO:0008006" key="4">
    <source>
        <dbReference type="Google" id="ProtNLM"/>
    </source>
</evidence>
<proteinExistence type="predicted"/>
<dbReference type="InterPro" id="IPR036412">
    <property type="entry name" value="HAD-like_sf"/>
</dbReference>
<evidence type="ECO:0000256" key="1">
    <source>
        <dbReference type="SAM" id="MobiDB-lite"/>
    </source>
</evidence>
<sequence length="304" mass="33176">MAGPTKGNGGRKPRCFAPLDPSAQHGQDLPKLKGVIFDMDGTLCLPQNYMFQEMRAALGIPRSVDILDHIRSLSNEPDAASSNTEQNGGPHSTINSSEPPSEEILSHSTFIADPTPSSPQARAVAKIQAIERRAMTSQRPQPGLQELMAHLTRRGVRKALCTRNFPAPVHHLLSNHLPGEKFEPIITRETGGVKPKPSPEGLWMIAQAWGLDREIHGGLENLNSTAKSTRLDPLELAKRYLGSGLIMVGDSIDDMAAGHRAGAATVLLANDENEELAKHEYTSLSIRRLDELIDILERGFVENK</sequence>
<dbReference type="SUPFAM" id="SSF56784">
    <property type="entry name" value="HAD-like"/>
    <property type="match status" value="1"/>
</dbReference>
<dbReference type="Proteomes" id="UP000053617">
    <property type="component" value="Unassembled WGS sequence"/>
</dbReference>
<dbReference type="HOGENOM" id="CLU_045011_11_0_1"/>
<dbReference type="Gene3D" id="3.40.50.1000">
    <property type="entry name" value="HAD superfamily/HAD-like"/>
    <property type="match status" value="1"/>
</dbReference>
<reference evidence="2 3" key="1">
    <citation type="submission" date="2015-01" db="EMBL/GenBank/DDBJ databases">
        <title>The Genome Sequence of Rhinocladiella mackenzie CBS 650.93.</title>
        <authorList>
            <consortium name="The Broad Institute Genomics Platform"/>
            <person name="Cuomo C."/>
            <person name="de Hoog S."/>
            <person name="Gorbushina A."/>
            <person name="Stielow B."/>
            <person name="Teixiera M."/>
            <person name="Abouelleil A."/>
            <person name="Chapman S.B."/>
            <person name="Priest M."/>
            <person name="Young S.K."/>
            <person name="Wortman J."/>
            <person name="Nusbaum C."/>
            <person name="Birren B."/>
        </authorList>
    </citation>
    <scope>NUCLEOTIDE SEQUENCE [LARGE SCALE GENOMIC DNA]</scope>
    <source>
        <strain evidence="2 3">CBS 650.93</strain>
    </source>
</reference>
<dbReference type="OrthoDB" id="426235at2759"/>
<dbReference type="Pfam" id="PF00702">
    <property type="entry name" value="Hydrolase"/>
    <property type="match status" value="1"/>
</dbReference>
<name>A0A0D2IVK0_9EURO</name>
<dbReference type="PANTHER" id="PTHR43885:SF1">
    <property type="entry name" value="SUPERFAMILY HYDROLASE, PUTATIVE (AFU_ORTHOLOGUE AFUA_4G13290)-RELATED"/>
    <property type="match status" value="1"/>
</dbReference>
<dbReference type="Gene3D" id="1.10.260.80">
    <property type="match status" value="1"/>
</dbReference>
<gene>
    <name evidence="2" type="ORF">Z518_09795</name>
</gene>
<dbReference type="STRING" id="1442369.A0A0D2IVK0"/>
<dbReference type="RefSeq" id="XP_013267866.1">
    <property type="nucleotide sequence ID" value="XM_013412412.1"/>
</dbReference>
<dbReference type="PANTHER" id="PTHR43885">
    <property type="entry name" value="HALOACID DEHALOGENASE-LIKE HYDROLASE"/>
    <property type="match status" value="1"/>
</dbReference>
<dbReference type="Pfam" id="PF13242">
    <property type="entry name" value="Hydrolase_like"/>
    <property type="match status" value="1"/>
</dbReference>
<feature type="compositionally biased region" description="Polar residues" evidence="1">
    <location>
        <begin position="75"/>
        <end position="99"/>
    </location>
</feature>
<dbReference type="InterPro" id="IPR023214">
    <property type="entry name" value="HAD_sf"/>
</dbReference>
<dbReference type="SFLD" id="SFLDG01129">
    <property type="entry name" value="C1.5:_HAD__Beta-PGM__Phosphata"/>
    <property type="match status" value="1"/>
</dbReference>
<evidence type="ECO:0000313" key="3">
    <source>
        <dbReference type="Proteomes" id="UP000053617"/>
    </source>
</evidence>
<dbReference type="VEuPathDB" id="FungiDB:Z518_09795"/>
<dbReference type="GeneID" id="25297866"/>
<dbReference type="SFLD" id="SFLDS00003">
    <property type="entry name" value="Haloacid_Dehalogenase"/>
    <property type="match status" value="1"/>
</dbReference>
<keyword evidence="3" id="KW-1185">Reference proteome</keyword>
<protein>
    <recommendedName>
        <fullName evidence="4">HAD superfamily hydrolase</fullName>
    </recommendedName>
</protein>